<reference evidence="5" key="1">
    <citation type="journal article" date="2025" name="Foods">
        <title>Unveiling the Microbial Signatures of Arabica Coffee Cherries: Insights into Ripeness Specific Diversity, Functional Traits, and Implications for Quality and Safety.</title>
        <authorList>
            <consortium name="RefSeq"/>
            <person name="Tenea G.N."/>
            <person name="Cifuentes V."/>
            <person name="Reyes P."/>
            <person name="Cevallos-Vallejos M."/>
        </authorList>
    </citation>
    <scope>NUCLEOTIDE SEQUENCE [LARGE SCALE GENOMIC DNA]</scope>
</reference>
<feature type="compositionally biased region" description="Polar residues" evidence="4">
    <location>
        <begin position="149"/>
        <end position="176"/>
    </location>
</feature>
<keyword evidence="1" id="KW-0805">Transcription regulation</keyword>
<evidence type="ECO:0000313" key="5">
    <source>
        <dbReference type="Proteomes" id="UP001652660"/>
    </source>
</evidence>
<comment type="caution">
    <text evidence="3">Lacks conserved residue(s) required for the propagation of feature annotation.</text>
</comment>
<organism evidence="5 6">
    <name type="scientific">Coffea arabica</name>
    <name type="common">Arabian coffee</name>
    <dbReference type="NCBI Taxonomy" id="13443"/>
    <lineage>
        <taxon>Eukaryota</taxon>
        <taxon>Viridiplantae</taxon>
        <taxon>Streptophyta</taxon>
        <taxon>Embryophyta</taxon>
        <taxon>Tracheophyta</taxon>
        <taxon>Spermatophyta</taxon>
        <taxon>Magnoliopsida</taxon>
        <taxon>eudicotyledons</taxon>
        <taxon>Gunneridae</taxon>
        <taxon>Pentapetalae</taxon>
        <taxon>asterids</taxon>
        <taxon>lamiids</taxon>
        <taxon>Gentianales</taxon>
        <taxon>Rubiaceae</taxon>
        <taxon>Ixoroideae</taxon>
        <taxon>Gardenieae complex</taxon>
        <taxon>Bertiereae - Coffeeae clade</taxon>
        <taxon>Coffeeae</taxon>
        <taxon>Coffea</taxon>
    </lineage>
</organism>
<proteinExistence type="inferred from homology"/>
<feature type="region of interest" description="SAW" evidence="3">
    <location>
        <begin position="679"/>
        <end position="754"/>
    </location>
</feature>
<evidence type="ECO:0000313" key="6">
    <source>
        <dbReference type="RefSeq" id="XP_027096278.2"/>
    </source>
</evidence>
<keyword evidence="2" id="KW-0804">Transcription</keyword>
<evidence type="ECO:0000256" key="1">
    <source>
        <dbReference type="ARBA" id="ARBA00023015"/>
    </source>
</evidence>
<feature type="region of interest" description="Disordered" evidence="4">
    <location>
        <begin position="148"/>
        <end position="190"/>
    </location>
</feature>
<dbReference type="InterPro" id="IPR005202">
    <property type="entry name" value="TF_GRAS"/>
</dbReference>
<feature type="region of interest" description="Disordered" evidence="4">
    <location>
        <begin position="356"/>
        <end position="376"/>
    </location>
</feature>
<gene>
    <name evidence="6" type="primary">LOC113716154</name>
</gene>
<feature type="compositionally biased region" description="Basic and acidic residues" evidence="4">
    <location>
        <begin position="359"/>
        <end position="376"/>
    </location>
</feature>
<comment type="similarity">
    <text evidence="3">Belongs to the GRAS family.</text>
</comment>
<protein>
    <submittedName>
        <fullName evidence="6">Scarecrow-like protein 14 isoform X1</fullName>
    </submittedName>
</protein>
<keyword evidence="5" id="KW-1185">Reference proteome</keyword>
<evidence type="ECO:0000256" key="3">
    <source>
        <dbReference type="PROSITE-ProRule" id="PRU01191"/>
    </source>
</evidence>
<name>A0A6P6V0C4_COFAR</name>
<dbReference type="GeneID" id="113716154"/>
<sequence>MTINRIMDHQFPNLVNSVNDSEFGNGINLASSEQSNLDIEFEKFWNSVNGFEFNSSVVFPSFEQQPLSSCTFAPLYNVSSEVDFPGDYESYPMLKYINQMLMEDFSEEQPNISPDPLALKAAEKSLYHVLGKSYPPSPHEPVAALDQIAESSQESTDSCSQHYTDGCDTDTSTIDSQPILDPVESSGKGHQPWDKYFKSSFQTSSLDSVHSLSSSSNSGDGLIGFLTNENMISSSVSDSDTILQFKKGLEEGNKFLPAGKLMNIDLDKYTLPSKLQDVGLVTTGKKDEEYLRTGMRGRKHQHQDDGDAHLGRKYKQSAVSMEEVELSEAFDRILLFSDSRGQDLCCNVDVEQPTELSEALDHESDVSKSTEERKGTDNEALDLSALLLNCAHSVVADDRRTANDQLKLIKQHACSTGDPQQRLAILFANALEARLAGNGPELYATVKSKRRSAAEELKAFRVYLCAPFRQIASFFANKMILKAASRAKTLHIVDFGIGYGFQWPSLIQQLSNRDGGPPKLRITGIEYPKPGFRPAERIEETGCRLAKYCERFNVPFVYQAIPIKNWEKIGLEELKLTRDEVIVVNCQLRFKNMLDQVVDGDCPRDAVLRLIREINPAIFVSDVLSGQLCTPFFLTRCREALFFFSAVFDFLHHNLPPNDKQRLKFEQEFMGTEVMNIIACEGSERVERAETYKQWQIRYKRAGFKMLPLNQDLKKELRSKVKEGYHKDFLFDEEGGWILQGWKGKIITACSCWVPA</sequence>
<evidence type="ECO:0000256" key="2">
    <source>
        <dbReference type="ARBA" id="ARBA00023163"/>
    </source>
</evidence>
<dbReference type="RefSeq" id="XP_027096278.2">
    <property type="nucleotide sequence ID" value="XM_027240477.2"/>
</dbReference>
<reference evidence="6" key="2">
    <citation type="submission" date="2025-08" db="UniProtKB">
        <authorList>
            <consortium name="RefSeq"/>
        </authorList>
    </citation>
    <scope>IDENTIFICATION</scope>
    <source>
        <tissue evidence="6">Leaves</tissue>
    </source>
</reference>
<evidence type="ECO:0000256" key="4">
    <source>
        <dbReference type="SAM" id="MobiDB-lite"/>
    </source>
</evidence>
<feature type="region of interest" description="Leucine repeat I (LRI)" evidence="3">
    <location>
        <begin position="381"/>
        <end position="441"/>
    </location>
</feature>
<dbReference type="PANTHER" id="PTHR31636">
    <property type="entry name" value="OSJNBA0084A10.13 PROTEIN-RELATED"/>
    <property type="match status" value="1"/>
</dbReference>
<feature type="region of interest" description="Leucine repeat II (LRII)" evidence="3">
    <location>
        <begin position="540"/>
        <end position="572"/>
    </location>
</feature>
<dbReference type="OrthoDB" id="47276at2759"/>
<dbReference type="AlphaFoldDB" id="A0A6P6V0C4"/>
<accession>A0A6P6V0C4</accession>
<dbReference type="Proteomes" id="UP001652660">
    <property type="component" value="Chromosome 1c"/>
</dbReference>
<dbReference type="Pfam" id="PF03514">
    <property type="entry name" value="GRAS"/>
    <property type="match status" value="1"/>
</dbReference>
<feature type="short sequence motif" description="VHIID" evidence="3">
    <location>
        <begin position="490"/>
        <end position="494"/>
    </location>
</feature>
<dbReference type="PROSITE" id="PS50985">
    <property type="entry name" value="GRAS"/>
    <property type="match status" value="1"/>
</dbReference>